<dbReference type="InterPro" id="IPR035550">
    <property type="entry name" value="Bem1/Scd2_PX"/>
</dbReference>
<dbReference type="Gene3D" id="3.30.1520.10">
    <property type="entry name" value="Phox-like domain"/>
    <property type="match status" value="1"/>
</dbReference>
<dbReference type="CDD" id="cd11879">
    <property type="entry name" value="SH3_Bem1p_2"/>
    <property type="match status" value="1"/>
</dbReference>
<dbReference type="GO" id="GO:0005938">
    <property type="term" value="C:cell cortex"/>
    <property type="evidence" value="ECO:0007669"/>
    <property type="project" value="UniProtKB-ARBA"/>
</dbReference>
<feature type="region of interest" description="Disordered" evidence="4">
    <location>
        <begin position="102"/>
        <end position="153"/>
    </location>
</feature>
<dbReference type="FunFam" id="2.30.30.40:FF:000093">
    <property type="entry name" value="Protein kinase activator Bem1"/>
    <property type="match status" value="1"/>
</dbReference>
<dbReference type="InterPro" id="IPR051228">
    <property type="entry name" value="NADPH_Oxidase/PX-Domain"/>
</dbReference>
<evidence type="ECO:0000313" key="7">
    <source>
        <dbReference type="EMBL" id="KZZ95146.1"/>
    </source>
</evidence>
<dbReference type="GO" id="GO:0030674">
    <property type="term" value="F:protein-macromolecule adaptor activity"/>
    <property type="evidence" value="ECO:0007669"/>
    <property type="project" value="TreeGrafter"/>
</dbReference>
<dbReference type="GO" id="GO:1902494">
    <property type="term" value="C:catalytic complex"/>
    <property type="evidence" value="ECO:0007669"/>
    <property type="project" value="UniProtKB-ARBA"/>
</dbReference>
<dbReference type="VEuPathDB" id="FungiDB:AAP_01634"/>
<feature type="compositionally biased region" description="Low complexity" evidence="4">
    <location>
        <begin position="210"/>
        <end position="226"/>
    </location>
</feature>
<evidence type="ECO:0000256" key="2">
    <source>
        <dbReference type="ARBA" id="ARBA00022737"/>
    </source>
</evidence>
<dbReference type="PROSITE" id="PS50002">
    <property type="entry name" value="SH3"/>
    <property type="match status" value="2"/>
</dbReference>
<comment type="caution">
    <text evidence="7">The sequence shown here is derived from an EMBL/GenBank/DDBJ whole genome shotgun (WGS) entry which is preliminary data.</text>
</comment>
<feature type="domain" description="SH3" evidence="5">
    <location>
        <begin position="346"/>
        <end position="408"/>
    </location>
</feature>
<dbReference type="GO" id="GO:0051130">
    <property type="term" value="P:positive regulation of cellular component organization"/>
    <property type="evidence" value="ECO:0007669"/>
    <property type="project" value="UniProtKB-ARBA"/>
</dbReference>
<sequence length="952" mass="100627">MGVDMDLDMGLGLGLKALYDYTPDPSEAGPNELPFNKGDFFYVTARENDSDWYEVCNPATDAKASVAGLVPVSFFETVRGGRDSHEDDNSIIAGPGASAVTAASGSASASGNGNGNANGNTLKNEREQHLSVASNHSKSSSVESSGSSRYNYNHQNGTAYEGAGNLVCNTTGLAQPHVDLRSPTFSIPEDDDTFTLDSVAKRAPFSHPTSQAQSRSHSTSHSRTASPTTNENSNSKPNGAAAAGLGINVALTSSQYNSGYGDPPVLPKPTYPSTVSPISNSNSTFSRACSPPPPGTFNGYPTPPIDRTSPLHTKTRSNTVTASATGTMSPMTSSASTHSGGSSGKGAMVYAVVLYDFKAERPDELDAKEGDAIIVIARSTPDWVVAKPIGKLGGPGLVPVSFLEIRDMVTGQPAADNLDAIVRAGVPRVEEWKKQTAEYKNSSITLGKLDASGSGHHPAGSTGMPLANSKATMPMAGNSHASMSSMRSGHSGHSARTRESARSGRSFGSGGHGHLVDQMGRLAVHEDEHGNYVSDHYHGHPDNLDPSAPPPNTYTPVLAPISASIPRYTFDQDTYWYTIECKMEDGSCWELQRYYEDFYQLQINLLNAFEAEAGRIEGHPRTLPFMPGPVKVVTDAISNGRRQNLDEYIKKLLAMPPHVSRCQYVRLLFVPREGDFEIDPVLYNDELACVDSMLETPTPGGLTHDEMHLPEGPIPQQQQQQQQRHSNSSQHRRHPSSGARPSASRQSSAQHQPQPSNEFDLPYPPSISGSTGRHSNRTSAGSGATTGSTSRTTTMTSASGAGGSNGFTAVPPPASVQERQTNSLPQMHPSPLTPGAGKGISPGSINTSGYNGHASAPAQQSHARTTSHSQNQSRPPSVTSPTSLIPPTKNPSVIVASIPATTSATAVQKKAANGDGADAGGIVYMADLSDQESWEEIVKAGNGKVTLYVEDV</sequence>
<feature type="compositionally biased region" description="Low complexity" evidence="4">
    <location>
        <begin position="716"/>
        <end position="729"/>
    </location>
</feature>
<dbReference type="AlphaFoldDB" id="A0A168BD46"/>
<feature type="compositionally biased region" description="Low complexity" evidence="4">
    <location>
        <begin position="736"/>
        <end position="756"/>
    </location>
</feature>
<dbReference type="InterPro" id="IPR001452">
    <property type="entry name" value="SH3_domain"/>
</dbReference>
<dbReference type="SUPFAM" id="SSF64268">
    <property type="entry name" value="PX domain"/>
    <property type="match status" value="1"/>
</dbReference>
<feature type="compositionally biased region" description="Low complexity" evidence="4">
    <location>
        <begin position="778"/>
        <end position="799"/>
    </location>
</feature>
<dbReference type="InterPro" id="IPR036871">
    <property type="entry name" value="PX_dom_sf"/>
</dbReference>
<dbReference type="SMART" id="SM00326">
    <property type="entry name" value="SH3"/>
    <property type="match status" value="2"/>
</dbReference>
<gene>
    <name evidence="7" type="ORF">AAP_01634</name>
</gene>
<keyword evidence="1 3" id="KW-0728">SH3 domain</keyword>
<feature type="region of interest" description="Disordered" evidence="4">
    <location>
        <begin position="204"/>
        <end position="241"/>
    </location>
</feature>
<keyword evidence="2" id="KW-0677">Repeat</keyword>
<feature type="domain" description="PX" evidence="6">
    <location>
        <begin position="555"/>
        <end position="676"/>
    </location>
</feature>
<dbReference type="PROSITE" id="PS50195">
    <property type="entry name" value="PX"/>
    <property type="match status" value="1"/>
</dbReference>
<dbReference type="InterPro" id="IPR036028">
    <property type="entry name" value="SH3-like_dom_sf"/>
</dbReference>
<protein>
    <submittedName>
        <fullName evidence="7">Phox-domain containing protein</fullName>
    </submittedName>
</protein>
<dbReference type="OrthoDB" id="548867at2759"/>
<dbReference type="Gene3D" id="2.30.30.40">
    <property type="entry name" value="SH3 Domains"/>
    <property type="match status" value="2"/>
</dbReference>
<evidence type="ECO:0000259" key="6">
    <source>
        <dbReference type="PROSITE" id="PS50195"/>
    </source>
</evidence>
<dbReference type="InterPro" id="IPR001683">
    <property type="entry name" value="PX_dom"/>
</dbReference>
<reference evidence="7 8" key="1">
    <citation type="journal article" date="2016" name="Genome Biol. Evol.">
        <title>Divergent and convergent evolution of fungal pathogenicity.</title>
        <authorList>
            <person name="Shang Y."/>
            <person name="Xiao G."/>
            <person name="Zheng P."/>
            <person name="Cen K."/>
            <person name="Zhan S."/>
            <person name="Wang C."/>
        </authorList>
    </citation>
    <scope>NUCLEOTIDE SEQUENCE [LARGE SCALE GENOMIC DNA]</scope>
    <source>
        <strain evidence="7 8">ARSEF 7405</strain>
    </source>
</reference>
<dbReference type="FunFam" id="3.30.1520.10:FF:000041">
    <property type="entry name" value="Protein kinase activator Bem1"/>
    <property type="match status" value="1"/>
</dbReference>
<dbReference type="EMBL" id="AZGZ01000005">
    <property type="protein sequence ID" value="KZZ95146.1"/>
    <property type="molecule type" value="Genomic_DNA"/>
</dbReference>
<evidence type="ECO:0000256" key="1">
    <source>
        <dbReference type="ARBA" id="ARBA00022443"/>
    </source>
</evidence>
<dbReference type="PANTHER" id="PTHR15706:SF2">
    <property type="entry name" value="SH3 AND PX DOMAIN-CONTAINING PROTEIN 2A"/>
    <property type="match status" value="1"/>
</dbReference>
<feature type="compositionally biased region" description="Polar residues" evidence="4">
    <location>
        <begin position="227"/>
        <end position="237"/>
    </location>
</feature>
<evidence type="ECO:0000259" key="5">
    <source>
        <dbReference type="PROSITE" id="PS50002"/>
    </source>
</evidence>
<keyword evidence="8" id="KW-1185">Reference proteome</keyword>
<dbReference type="GO" id="GO:0043332">
    <property type="term" value="C:mating projection tip"/>
    <property type="evidence" value="ECO:0007669"/>
    <property type="project" value="TreeGrafter"/>
</dbReference>
<feature type="compositionally biased region" description="Low complexity" evidence="4">
    <location>
        <begin position="131"/>
        <end position="148"/>
    </location>
</feature>
<evidence type="ECO:0000313" key="8">
    <source>
        <dbReference type="Proteomes" id="UP000242877"/>
    </source>
</evidence>
<feature type="region of interest" description="Disordered" evidence="4">
    <location>
        <begin position="449"/>
        <end position="515"/>
    </location>
</feature>
<proteinExistence type="predicted"/>
<feature type="compositionally biased region" description="Low complexity" evidence="4">
    <location>
        <begin position="479"/>
        <end position="494"/>
    </location>
</feature>
<dbReference type="PANTHER" id="PTHR15706">
    <property type="entry name" value="SH3 MULTIPLE DOMAIN"/>
    <property type="match status" value="1"/>
</dbReference>
<organism evidence="7 8">
    <name type="scientific">Ascosphaera apis ARSEF 7405</name>
    <dbReference type="NCBI Taxonomy" id="392613"/>
    <lineage>
        <taxon>Eukaryota</taxon>
        <taxon>Fungi</taxon>
        <taxon>Dikarya</taxon>
        <taxon>Ascomycota</taxon>
        <taxon>Pezizomycotina</taxon>
        <taxon>Eurotiomycetes</taxon>
        <taxon>Eurotiomycetidae</taxon>
        <taxon>Onygenales</taxon>
        <taxon>Ascosphaeraceae</taxon>
        <taxon>Ascosphaera</taxon>
    </lineage>
</organism>
<feature type="compositionally biased region" description="Polar residues" evidence="4">
    <location>
        <begin position="310"/>
        <end position="331"/>
    </location>
</feature>
<feature type="region of interest" description="Disordered" evidence="4">
    <location>
        <begin position="694"/>
        <end position="891"/>
    </location>
</feature>
<accession>A0A168BD46</accession>
<dbReference type="SUPFAM" id="SSF50044">
    <property type="entry name" value="SH3-domain"/>
    <property type="match status" value="2"/>
</dbReference>
<dbReference type="Pfam" id="PF00787">
    <property type="entry name" value="PX"/>
    <property type="match status" value="1"/>
</dbReference>
<dbReference type="Proteomes" id="UP000242877">
    <property type="component" value="Unassembled WGS sequence"/>
</dbReference>
<feature type="region of interest" description="Disordered" evidence="4">
    <location>
        <begin position="279"/>
        <end position="341"/>
    </location>
</feature>
<dbReference type="GO" id="GO:0035091">
    <property type="term" value="F:phosphatidylinositol binding"/>
    <property type="evidence" value="ECO:0007669"/>
    <property type="project" value="InterPro"/>
</dbReference>
<dbReference type="GO" id="GO:0000747">
    <property type="term" value="P:conjugation with cellular fusion"/>
    <property type="evidence" value="ECO:0007669"/>
    <property type="project" value="TreeGrafter"/>
</dbReference>
<feature type="compositionally biased region" description="Polar residues" evidence="4">
    <location>
        <begin position="857"/>
        <end position="885"/>
    </location>
</feature>
<name>A0A168BD46_9EURO</name>
<evidence type="ECO:0000256" key="4">
    <source>
        <dbReference type="SAM" id="MobiDB-lite"/>
    </source>
</evidence>
<feature type="domain" description="SH3" evidence="5">
    <location>
        <begin position="10"/>
        <end position="80"/>
    </location>
</feature>
<dbReference type="SMART" id="SM00312">
    <property type="entry name" value="PX"/>
    <property type="match status" value="1"/>
</dbReference>
<dbReference type="CDD" id="cd06890">
    <property type="entry name" value="PX_Bem1p"/>
    <property type="match status" value="1"/>
</dbReference>
<dbReference type="Pfam" id="PF00018">
    <property type="entry name" value="SH3_1"/>
    <property type="match status" value="2"/>
</dbReference>
<feature type="compositionally biased region" description="Low complexity" evidence="4">
    <location>
        <begin position="102"/>
        <end position="120"/>
    </location>
</feature>
<dbReference type="InterPro" id="IPR035549">
    <property type="entry name" value="Bem1/Scd2_SH3_2"/>
</dbReference>
<evidence type="ECO:0000256" key="3">
    <source>
        <dbReference type="PROSITE-ProRule" id="PRU00192"/>
    </source>
</evidence>